<dbReference type="AlphaFoldDB" id="A0A392QBW3"/>
<evidence type="ECO:0000313" key="2">
    <source>
        <dbReference type="Proteomes" id="UP000265520"/>
    </source>
</evidence>
<evidence type="ECO:0000313" key="1">
    <source>
        <dbReference type="EMBL" id="MCI21628.1"/>
    </source>
</evidence>
<accession>A0A392QBW3</accession>
<reference evidence="1 2" key="1">
    <citation type="journal article" date="2018" name="Front. Plant Sci.">
        <title>Red Clover (Trifolium pratense) and Zigzag Clover (T. medium) - A Picture of Genomic Similarities and Differences.</title>
        <authorList>
            <person name="Dluhosova J."/>
            <person name="Istvanek J."/>
            <person name="Nedelnik J."/>
            <person name="Repkova J."/>
        </authorList>
    </citation>
    <scope>NUCLEOTIDE SEQUENCE [LARGE SCALE GENOMIC DNA]</scope>
    <source>
        <strain evidence="2">cv. 10/8</strain>
        <tissue evidence="1">Leaf</tissue>
    </source>
</reference>
<organism evidence="1 2">
    <name type="scientific">Trifolium medium</name>
    <dbReference type="NCBI Taxonomy" id="97028"/>
    <lineage>
        <taxon>Eukaryota</taxon>
        <taxon>Viridiplantae</taxon>
        <taxon>Streptophyta</taxon>
        <taxon>Embryophyta</taxon>
        <taxon>Tracheophyta</taxon>
        <taxon>Spermatophyta</taxon>
        <taxon>Magnoliopsida</taxon>
        <taxon>eudicotyledons</taxon>
        <taxon>Gunneridae</taxon>
        <taxon>Pentapetalae</taxon>
        <taxon>rosids</taxon>
        <taxon>fabids</taxon>
        <taxon>Fabales</taxon>
        <taxon>Fabaceae</taxon>
        <taxon>Papilionoideae</taxon>
        <taxon>50 kb inversion clade</taxon>
        <taxon>NPAAA clade</taxon>
        <taxon>Hologalegina</taxon>
        <taxon>IRL clade</taxon>
        <taxon>Trifolieae</taxon>
        <taxon>Trifolium</taxon>
    </lineage>
</organism>
<keyword evidence="2" id="KW-1185">Reference proteome</keyword>
<comment type="caution">
    <text evidence="1">The sequence shown here is derived from an EMBL/GenBank/DDBJ whole genome shotgun (WGS) entry which is preliminary data.</text>
</comment>
<sequence>MENDEVDSVVVLGCCGQ</sequence>
<name>A0A392QBW3_9FABA</name>
<protein>
    <submittedName>
        <fullName evidence="1">Uncharacterized protein</fullName>
    </submittedName>
</protein>
<dbReference type="Proteomes" id="UP000265520">
    <property type="component" value="Unassembled WGS sequence"/>
</dbReference>
<dbReference type="EMBL" id="LXQA010125944">
    <property type="protein sequence ID" value="MCI21628.1"/>
    <property type="molecule type" value="Genomic_DNA"/>
</dbReference>
<proteinExistence type="predicted"/>
<feature type="non-terminal residue" evidence="1">
    <location>
        <position position="17"/>
    </location>
</feature>